<accession>A0A7J7HSB2</accession>
<evidence type="ECO:0000313" key="3">
    <source>
        <dbReference type="EMBL" id="KAF5954914.1"/>
    </source>
</evidence>
<feature type="chain" id="PRO_5029663527" evidence="2">
    <location>
        <begin position="22"/>
        <end position="52"/>
    </location>
</feature>
<keyword evidence="4" id="KW-1185">Reference proteome</keyword>
<dbReference type="Proteomes" id="UP000593564">
    <property type="component" value="Unassembled WGS sequence"/>
</dbReference>
<dbReference type="AlphaFoldDB" id="A0A7J7HSB2"/>
<comment type="caution">
    <text evidence="3">The sequence shown here is derived from an EMBL/GenBank/DDBJ whole genome shotgun (WGS) entry which is preliminary data.</text>
</comment>
<sequence>MPIRWLGTSFAIFLYVTHTQSKCSRKNKLDMSIRGQKMKKPSYSRSRSLSSP</sequence>
<gene>
    <name evidence="3" type="ORF">HYC85_007770</name>
</gene>
<reference evidence="3 4" key="2">
    <citation type="submission" date="2020-07" db="EMBL/GenBank/DDBJ databases">
        <title>Genome assembly of wild tea tree DASZ reveals pedigree and selection history of tea varieties.</title>
        <authorList>
            <person name="Zhang W."/>
        </authorList>
    </citation>
    <scope>NUCLEOTIDE SEQUENCE [LARGE SCALE GENOMIC DNA]</scope>
    <source>
        <strain evidence="4">cv. G240</strain>
        <tissue evidence="3">Leaf</tissue>
    </source>
</reference>
<feature type="signal peptide" evidence="2">
    <location>
        <begin position="1"/>
        <end position="21"/>
    </location>
</feature>
<evidence type="ECO:0000256" key="2">
    <source>
        <dbReference type="SAM" id="SignalP"/>
    </source>
</evidence>
<protein>
    <submittedName>
        <fullName evidence="3">Uncharacterized protein</fullName>
    </submittedName>
</protein>
<feature type="region of interest" description="Disordered" evidence="1">
    <location>
        <begin position="26"/>
        <end position="52"/>
    </location>
</feature>
<dbReference type="EMBL" id="JACBKZ010000003">
    <property type="protein sequence ID" value="KAF5954914.1"/>
    <property type="molecule type" value="Genomic_DNA"/>
</dbReference>
<reference evidence="4" key="1">
    <citation type="journal article" date="2020" name="Nat. Commun.">
        <title>Genome assembly of wild tea tree DASZ reveals pedigree and selection history of tea varieties.</title>
        <authorList>
            <person name="Zhang W."/>
            <person name="Zhang Y."/>
            <person name="Qiu H."/>
            <person name="Guo Y."/>
            <person name="Wan H."/>
            <person name="Zhang X."/>
            <person name="Scossa F."/>
            <person name="Alseekh S."/>
            <person name="Zhang Q."/>
            <person name="Wang P."/>
            <person name="Xu L."/>
            <person name="Schmidt M.H."/>
            <person name="Jia X."/>
            <person name="Li D."/>
            <person name="Zhu A."/>
            <person name="Guo F."/>
            <person name="Chen W."/>
            <person name="Ni D."/>
            <person name="Usadel B."/>
            <person name="Fernie A.R."/>
            <person name="Wen W."/>
        </authorList>
    </citation>
    <scope>NUCLEOTIDE SEQUENCE [LARGE SCALE GENOMIC DNA]</scope>
    <source>
        <strain evidence="4">cv. G240</strain>
    </source>
</reference>
<proteinExistence type="predicted"/>
<evidence type="ECO:0000256" key="1">
    <source>
        <dbReference type="SAM" id="MobiDB-lite"/>
    </source>
</evidence>
<feature type="compositionally biased region" description="Low complexity" evidence="1">
    <location>
        <begin position="43"/>
        <end position="52"/>
    </location>
</feature>
<evidence type="ECO:0000313" key="4">
    <source>
        <dbReference type="Proteomes" id="UP000593564"/>
    </source>
</evidence>
<organism evidence="3 4">
    <name type="scientific">Camellia sinensis</name>
    <name type="common">Tea plant</name>
    <name type="synonym">Thea sinensis</name>
    <dbReference type="NCBI Taxonomy" id="4442"/>
    <lineage>
        <taxon>Eukaryota</taxon>
        <taxon>Viridiplantae</taxon>
        <taxon>Streptophyta</taxon>
        <taxon>Embryophyta</taxon>
        <taxon>Tracheophyta</taxon>
        <taxon>Spermatophyta</taxon>
        <taxon>Magnoliopsida</taxon>
        <taxon>eudicotyledons</taxon>
        <taxon>Gunneridae</taxon>
        <taxon>Pentapetalae</taxon>
        <taxon>asterids</taxon>
        <taxon>Ericales</taxon>
        <taxon>Theaceae</taxon>
        <taxon>Camellia</taxon>
    </lineage>
</organism>
<name>A0A7J7HSB2_CAMSI</name>
<keyword evidence="2" id="KW-0732">Signal</keyword>